<feature type="region of interest" description="Disordered" evidence="6">
    <location>
        <begin position="660"/>
        <end position="718"/>
    </location>
</feature>
<feature type="compositionally biased region" description="Basic and acidic residues" evidence="6">
    <location>
        <begin position="708"/>
        <end position="718"/>
    </location>
</feature>
<dbReference type="Pfam" id="PF26076">
    <property type="entry name" value="WHD_DDX60"/>
    <property type="match status" value="1"/>
</dbReference>
<feature type="compositionally biased region" description="Polar residues" evidence="6">
    <location>
        <begin position="660"/>
        <end position="683"/>
    </location>
</feature>
<organism evidence="9 11">
    <name type="scientific">Didymodactylos carnosus</name>
    <dbReference type="NCBI Taxonomy" id="1234261"/>
    <lineage>
        <taxon>Eukaryota</taxon>
        <taxon>Metazoa</taxon>
        <taxon>Spiralia</taxon>
        <taxon>Gnathifera</taxon>
        <taxon>Rotifera</taxon>
        <taxon>Eurotatoria</taxon>
        <taxon>Bdelloidea</taxon>
        <taxon>Philodinida</taxon>
        <taxon>Philodinidae</taxon>
        <taxon>Didymodactylos</taxon>
    </lineage>
</organism>
<dbReference type="InterPro" id="IPR001650">
    <property type="entry name" value="Helicase_C-like"/>
</dbReference>
<keyword evidence="3" id="KW-0347">Helicase</keyword>
<dbReference type="OrthoDB" id="64767at2759"/>
<dbReference type="SUPFAM" id="SSF52540">
    <property type="entry name" value="P-loop containing nucleoside triphosphate hydrolases"/>
    <property type="match status" value="1"/>
</dbReference>
<evidence type="ECO:0000256" key="5">
    <source>
        <dbReference type="SAM" id="Coils"/>
    </source>
</evidence>
<dbReference type="InterPro" id="IPR011545">
    <property type="entry name" value="DEAD/DEAH_box_helicase_dom"/>
</dbReference>
<dbReference type="InterPro" id="IPR055124">
    <property type="entry name" value="PIN-like_DDX60"/>
</dbReference>
<evidence type="ECO:0000256" key="2">
    <source>
        <dbReference type="ARBA" id="ARBA00022801"/>
    </source>
</evidence>
<sequence>MTSRIQTFVEYLLDTETTSEICFSQAIQKHNELFHAHHRTEFEQVITYKLQQWRDTNRTDQGAVTTITSNTGVEPSESSSEEEETSSSDDAEETSVELGQKIVAVALQQISSHLSEVTNDDDKRKRLVQCLPSDMSSSATPESHQPILTTIKSLLSNTSKEQDPTTYTLDDIDILYPYSARFLDAHQDFRDSTHYFIDGDSLLLSVAHHAHVDLASFHGNTLHVIFIIERILLTLFNQAHEHNYTLVFFDCNYELYAREAPPILGLLRACLISHLCKNVNKCGLTKVRQFNSWLDNDYLVFARDEKPLFIFYHDMSSLNNNNENALLSEDVLRQLLFIYRLFGNYHQYSIFCHLYLMNKLILTDTTAQCFQIKFNRICSMKLLEKFVKTTTTSSRSQLTVNDRTEVFEKWCQKTGQSDVRLFVYFQSILSLIEDKTGQQDEKLFKLLIPLLLLHVALLVRLSLADRHLPSLFPSVTFSPILSQLIIQFQQRLTTSLSSNLPSTPSWSKVADLFDGRLFVFTIHQMNQSKIHLDSNTFDIVKESLTVLNLSSSDNTLQDVFQDMIQSKDIICSPAPSERQSKMSKQQHQKIRHITNPLVDTYLKPILSSNNEPTFDLVDPADCQASIIGMHTKNYAYFTLYGHSLTSRDIKDSQLQIVLPTASTPAPTNIDTDSGKSTTATASHSADGKNKKQQHKKQPKMDQQTKAQKIIEENKQRKADKRLVDETDKMATVEARIKQIPLDNWPEAIDLLDKHLVNFETPTKRLQLLKRKFDLQRKYLRALKKKNILTDEEKSKLNLLQISYFATMTEMAHLENIVDAFNEKKKFMEELVDDSALDTEKWYRFQLEKINSRLPRREHGIPDDRTPDFIPDKWQVEFLDAVDKRQSIIIVAPTASGKTYASYYAMNKVLKDDLNAVCVYIAPTKALVNQVAATVYSRFGAVFGIFTRDYRMNMDTCRILVTVPECLEMLLLTPANQRWCKRIQYAIFDEIHCMSGEIGSDVWGRTMSLINCSMIGLSATVNNGEDMCRWLQSIEERRAVLFKTALPGKVCFIAYYERMADLNKYLYTERQLYPLHPVGLMNAKQLTTRGVPKDFSLSPCETLLLNDAMQKLAVDINSATTNGDMEHRPIPTLTEHFAPAWVTERSACNAYSRVVCNQFDRLIANKQNSVIDSIATSLSVTTSNKVHYPEPKRMSTLIVEFLLTLKEKNLLPCIVFSESRTLCEELAASVADYFEEIERGLRQTKYKNQIETLQKRMKQIEKSRKVAMAKKMAKSSAKRALDDYEDGDNNATEMQMIEDDVNNQAQLSGHEQDLLNGVLEEGTLANRHGCDRELVETLLKRASWENPRLVGYMKRGVAYHHPGLNNKGRVAVEALFRNRYVQIIFSTWTLALGIHMPTKTVAFAKDSIDLDALRYRQSSGRAGRRGFDVEGHIVFLDIPLSKIRHLTISAIPNIHAHFSTTVTFLMRLLYLCSYSEDSKDAINRSLVALECPFIGQMSGKKLLIDIQVRVHCLHTLDFLHRLNLINKYGDPIGLAGILSHLHDFEPANILLVYLMDTCLFHGLENDDDIVTVLAYLFTNTPWLITHKQHETLSSMRRHRMYNSKLFLPSISNEFQDRLQSYNSVVKDVYGFYIENVTRRMRSLADSQENVLPFSNISFARSTDYDNGTFEYDLHHHYSQQSQNPSISPFAGPSGLTHQRFMSVYNPAVGSWDLAYDLNLSPRIVPFVDVDCRDHTNSAYHLNSYALDFFKHGSEKLLIDENQLLRGETYSLLSDFLLVLSSVKKSLEIIVAHEEKLPKPNDMKFFLSLAKKMSGVQQIFSSKHNKQYPSRNKK</sequence>
<name>A0A813ZRE5_9BILA</name>
<dbReference type="Proteomes" id="UP000663829">
    <property type="component" value="Unassembled WGS sequence"/>
</dbReference>
<evidence type="ECO:0000313" key="10">
    <source>
        <dbReference type="EMBL" id="CAF3684552.1"/>
    </source>
</evidence>
<comment type="caution">
    <text evidence="9">The sequence shown here is derived from an EMBL/GenBank/DDBJ whole genome shotgun (WGS) entry which is preliminary data.</text>
</comment>
<dbReference type="SMART" id="SM00487">
    <property type="entry name" value="DEXDc"/>
    <property type="match status" value="1"/>
</dbReference>
<keyword evidence="4" id="KW-0067">ATP-binding</keyword>
<dbReference type="SMART" id="SM00490">
    <property type="entry name" value="HELICc"/>
    <property type="match status" value="1"/>
</dbReference>
<dbReference type="EMBL" id="CAJOBC010001544">
    <property type="protein sequence ID" value="CAF3684552.1"/>
    <property type="molecule type" value="Genomic_DNA"/>
</dbReference>
<dbReference type="GO" id="GO:0005737">
    <property type="term" value="C:cytoplasm"/>
    <property type="evidence" value="ECO:0007669"/>
    <property type="project" value="TreeGrafter"/>
</dbReference>
<dbReference type="Proteomes" id="UP000681722">
    <property type="component" value="Unassembled WGS sequence"/>
</dbReference>
<feature type="domain" description="Helicase C-terminal" evidence="8">
    <location>
        <begin position="1309"/>
        <end position="1468"/>
    </location>
</feature>
<keyword evidence="1" id="KW-0547">Nucleotide-binding</keyword>
<dbReference type="GO" id="GO:0016787">
    <property type="term" value="F:hydrolase activity"/>
    <property type="evidence" value="ECO:0007669"/>
    <property type="project" value="UniProtKB-KW"/>
</dbReference>
<evidence type="ECO:0000313" key="9">
    <source>
        <dbReference type="EMBL" id="CAF0902247.1"/>
    </source>
</evidence>
<evidence type="ECO:0000256" key="6">
    <source>
        <dbReference type="SAM" id="MobiDB-lite"/>
    </source>
</evidence>
<dbReference type="FunFam" id="3.40.50.300:FF:001039">
    <property type="entry name" value="ATP-dependent RNA helicase DDX60"/>
    <property type="match status" value="1"/>
</dbReference>
<dbReference type="PROSITE" id="PS51194">
    <property type="entry name" value="HELICASE_CTER"/>
    <property type="match status" value="1"/>
</dbReference>
<dbReference type="GO" id="GO:0004386">
    <property type="term" value="F:helicase activity"/>
    <property type="evidence" value="ECO:0007669"/>
    <property type="project" value="UniProtKB-KW"/>
</dbReference>
<dbReference type="GO" id="GO:0003676">
    <property type="term" value="F:nucleic acid binding"/>
    <property type="evidence" value="ECO:0007669"/>
    <property type="project" value="InterPro"/>
</dbReference>
<dbReference type="InterPro" id="IPR059032">
    <property type="entry name" value="WHD_DDX60"/>
</dbReference>
<feature type="coiled-coil region" evidence="5">
    <location>
        <begin position="1242"/>
        <end position="1269"/>
    </location>
</feature>
<dbReference type="InterPro" id="IPR014001">
    <property type="entry name" value="Helicase_ATP-bd"/>
</dbReference>
<dbReference type="PANTHER" id="PTHR44533:SF4">
    <property type="entry name" value="DEAD_H RNA HELICASE, PUTATIVE-RELATED"/>
    <property type="match status" value="1"/>
</dbReference>
<dbReference type="InterPro" id="IPR027417">
    <property type="entry name" value="P-loop_NTPase"/>
</dbReference>
<keyword evidence="11" id="KW-1185">Reference proteome</keyword>
<keyword evidence="2" id="KW-0378">Hydrolase</keyword>
<evidence type="ECO:0000256" key="4">
    <source>
        <dbReference type="ARBA" id="ARBA00022840"/>
    </source>
</evidence>
<keyword evidence="5" id="KW-0175">Coiled coil</keyword>
<protein>
    <submittedName>
        <fullName evidence="9">Uncharacterized protein</fullName>
    </submittedName>
</protein>
<dbReference type="GO" id="GO:0005524">
    <property type="term" value="F:ATP binding"/>
    <property type="evidence" value="ECO:0007669"/>
    <property type="project" value="UniProtKB-KW"/>
</dbReference>
<dbReference type="EMBL" id="CAJNOQ010001544">
    <property type="protein sequence ID" value="CAF0902247.1"/>
    <property type="molecule type" value="Genomic_DNA"/>
</dbReference>
<reference evidence="9" key="1">
    <citation type="submission" date="2021-02" db="EMBL/GenBank/DDBJ databases">
        <authorList>
            <person name="Nowell W R."/>
        </authorList>
    </citation>
    <scope>NUCLEOTIDE SEQUENCE</scope>
</reference>
<dbReference type="PROSITE" id="PS51192">
    <property type="entry name" value="HELICASE_ATP_BIND_1"/>
    <property type="match status" value="1"/>
</dbReference>
<evidence type="ECO:0000256" key="3">
    <source>
        <dbReference type="ARBA" id="ARBA00022806"/>
    </source>
</evidence>
<accession>A0A813ZRE5</accession>
<dbReference type="Gene3D" id="3.40.50.300">
    <property type="entry name" value="P-loop containing nucleotide triphosphate hydrolases"/>
    <property type="match status" value="2"/>
</dbReference>
<feature type="compositionally biased region" description="Polar residues" evidence="6">
    <location>
        <begin position="59"/>
        <end position="72"/>
    </location>
</feature>
<gene>
    <name evidence="9" type="ORF">GPM918_LOCUS8699</name>
    <name evidence="10" type="ORF">SRO942_LOCUS8701</name>
</gene>
<dbReference type="Pfam" id="PF00270">
    <property type="entry name" value="DEAD"/>
    <property type="match status" value="1"/>
</dbReference>
<evidence type="ECO:0000256" key="1">
    <source>
        <dbReference type="ARBA" id="ARBA00022741"/>
    </source>
</evidence>
<dbReference type="PANTHER" id="PTHR44533">
    <property type="entry name" value="DEAD/H RNA HELICASE, PUTATIVE-RELATED"/>
    <property type="match status" value="1"/>
</dbReference>
<feature type="compositionally biased region" description="Acidic residues" evidence="6">
    <location>
        <begin position="79"/>
        <end position="95"/>
    </location>
</feature>
<proteinExistence type="predicted"/>
<feature type="domain" description="Helicase ATP-binding" evidence="7">
    <location>
        <begin position="878"/>
        <end position="1038"/>
    </location>
</feature>
<evidence type="ECO:0000259" key="8">
    <source>
        <dbReference type="PROSITE" id="PS51194"/>
    </source>
</evidence>
<dbReference type="InterPro" id="IPR052431">
    <property type="entry name" value="SKI2_subfamily_helicases"/>
</dbReference>
<dbReference type="Pfam" id="PF23002">
    <property type="entry name" value="PIN-like_DDX60"/>
    <property type="match status" value="1"/>
</dbReference>
<feature type="region of interest" description="Disordered" evidence="6">
    <location>
        <begin position="59"/>
        <end position="95"/>
    </location>
</feature>
<evidence type="ECO:0000313" key="11">
    <source>
        <dbReference type="Proteomes" id="UP000663829"/>
    </source>
</evidence>
<evidence type="ECO:0000259" key="7">
    <source>
        <dbReference type="PROSITE" id="PS51192"/>
    </source>
</evidence>